<evidence type="ECO:0000313" key="5">
    <source>
        <dbReference type="EMBL" id="RCJ10120.1"/>
    </source>
</evidence>
<dbReference type="InterPro" id="IPR020845">
    <property type="entry name" value="AMP-binding_CS"/>
</dbReference>
<name>A0A367PQD6_CUPNE</name>
<dbReference type="GO" id="GO:0006631">
    <property type="term" value="P:fatty acid metabolic process"/>
    <property type="evidence" value="ECO:0007669"/>
    <property type="project" value="TreeGrafter"/>
</dbReference>
<dbReference type="PANTHER" id="PTHR43201:SF5">
    <property type="entry name" value="MEDIUM-CHAIN ACYL-COA LIGASE ACSF2, MITOCHONDRIAL"/>
    <property type="match status" value="1"/>
</dbReference>
<feature type="domain" description="AMP-binding enzyme C-terminal" evidence="4">
    <location>
        <begin position="489"/>
        <end position="564"/>
    </location>
</feature>
<dbReference type="InterPro" id="IPR045851">
    <property type="entry name" value="AMP-bd_C_sf"/>
</dbReference>
<evidence type="ECO:0000259" key="4">
    <source>
        <dbReference type="Pfam" id="PF13193"/>
    </source>
</evidence>
<gene>
    <name evidence="5" type="ORF">DDK22_02655</name>
</gene>
<dbReference type="InterPro" id="IPR042099">
    <property type="entry name" value="ANL_N_sf"/>
</dbReference>
<dbReference type="GO" id="GO:0031956">
    <property type="term" value="F:medium-chain fatty acid-CoA ligase activity"/>
    <property type="evidence" value="ECO:0007669"/>
    <property type="project" value="TreeGrafter"/>
</dbReference>
<dbReference type="SUPFAM" id="SSF56801">
    <property type="entry name" value="Acetyl-CoA synthetase-like"/>
    <property type="match status" value="1"/>
</dbReference>
<dbReference type="InterPro" id="IPR000873">
    <property type="entry name" value="AMP-dep_synth/lig_dom"/>
</dbReference>
<accession>A0A367PQD6</accession>
<organism evidence="5 6">
    <name type="scientific">Cupriavidus necator</name>
    <name type="common">Alcaligenes eutrophus</name>
    <name type="synonym">Ralstonia eutropha</name>
    <dbReference type="NCBI Taxonomy" id="106590"/>
    <lineage>
        <taxon>Bacteria</taxon>
        <taxon>Pseudomonadati</taxon>
        <taxon>Pseudomonadota</taxon>
        <taxon>Betaproteobacteria</taxon>
        <taxon>Burkholderiales</taxon>
        <taxon>Burkholderiaceae</taxon>
        <taxon>Cupriavidus</taxon>
    </lineage>
</organism>
<proteinExistence type="inferred from homology"/>
<evidence type="ECO:0000313" key="6">
    <source>
        <dbReference type="Proteomes" id="UP000253501"/>
    </source>
</evidence>
<dbReference type="Pfam" id="PF00501">
    <property type="entry name" value="AMP-binding"/>
    <property type="match status" value="1"/>
</dbReference>
<keyword evidence="2" id="KW-0436">Ligase</keyword>
<dbReference type="AlphaFoldDB" id="A0A367PQD6"/>
<dbReference type="Gene3D" id="3.40.50.12780">
    <property type="entry name" value="N-terminal domain of ligase-like"/>
    <property type="match status" value="1"/>
</dbReference>
<evidence type="ECO:0000256" key="1">
    <source>
        <dbReference type="ARBA" id="ARBA00006432"/>
    </source>
</evidence>
<dbReference type="NCBIfam" id="NF005714">
    <property type="entry name" value="PRK07529.1"/>
    <property type="match status" value="1"/>
</dbReference>
<evidence type="ECO:0000259" key="3">
    <source>
        <dbReference type="Pfam" id="PF00501"/>
    </source>
</evidence>
<feature type="domain" description="AMP-dependent synthetase/ligase" evidence="3">
    <location>
        <begin position="58"/>
        <end position="438"/>
    </location>
</feature>
<dbReference type="InterPro" id="IPR025110">
    <property type="entry name" value="AMP-bd_C"/>
</dbReference>
<comment type="caution">
    <text evidence="5">The sequence shown here is derived from an EMBL/GenBank/DDBJ whole genome shotgun (WGS) entry which is preliminary data.</text>
</comment>
<dbReference type="Gene3D" id="3.30.300.30">
    <property type="match status" value="1"/>
</dbReference>
<protein>
    <submittedName>
        <fullName evidence="5">Acyl-CoA synthetase</fullName>
    </submittedName>
</protein>
<reference evidence="5 6" key="1">
    <citation type="submission" date="2018-04" db="EMBL/GenBank/DDBJ databases">
        <title>Cupriavidus necator CR12 genome sequencing and assembly.</title>
        <authorList>
            <person name="Ben Fekih I."/>
            <person name="Mazhar H.S."/>
            <person name="Bello S.K."/>
            <person name="Rensing C."/>
        </authorList>
    </citation>
    <scope>NUCLEOTIDE SEQUENCE [LARGE SCALE GENOMIC DNA]</scope>
    <source>
        <strain evidence="5 6">CR12</strain>
    </source>
</reference>
<sequence>MTQLNTRVQAAATLAQPDPYRPRLTVTALADIRRFEQTPLSDRRLPDSTYELLRLARDRAPEAPALHYFTSGDELARSVTITHAQMFGRITQTANLLHSLGLGPDDVIGVLMPVTLESQYAIWGSEATGIACPVNWMLEPEIIAALLRNAGAKAVIAYGPDPDIEAWNKAMLVRRELPDVKHWIKAGGGKAREEGIFDLDASVDRFDDEALDSKRVFSPQDTASMFHTGGTTGTPKLALHTHGNEVSMAWVSAMQIDVQPEDVRVCGVPMFHVTGVLTNCLMPLARGASVVLLTSSGWRDPSVIRNLWQIVDHFGVTALGMVPSVVNMALNIPIGDADISSLKAASCGTAPLSVAVAEAFEQKTGAMIFEGYGLTEGTALSATNPRYGQRRIGSIGLPMAYQEMKVVKVAAGHIQRECEPGEPGIVVVRGPNVFGGYLNPEQNKSIWFEGGWFNTGDLGYVDEDGYFWLTGRAKDLIIRGGNNIDPRMIEEALYRHPEVFDAAAVGLPDAHAGELPVAYIALKPGSTFPLGRIKHYAYEVIPERAAVPKQFYLVDAIPKTAVGKIQKNTLRSDAVLRAQRQMLAEVNADTPVPLVDIRIEERGDQGILSTLVLPATLSNEDREIAVATIGKAFSTLTIKYAVAYE</sequence>
<comment type="similarity">
    <text evidence="1">Belongs to the ATP-dependent AMP-binding enzyme family.</text>
</comment>
<dbReference type="Proteomes" id="UP000253501">
    <property type="component" value="Unassembled WGS sequence"/>
</dbReference>
<dbReference type="PROSITE" id="PS00455">
    <property type="entry name" value="AMP_BINDING"/>
    <property type="match status" value="1"/>
</dbReference>
<dbReference type="EMBL" id="QDHA01000006">
    <property type="protein sequence ID" value="RCJ10120.1"/>
    <property type="molecule type" value="Genomic_DNA"/>
</dbReference>
<dbReference type="Pfam" id="PF13193">
    <property type="entry name" value="AMP-binding_C"/>
    <property type="match status" value="1"/>
</dbReference>
<evidence type="ECO:0000256" key="2">
    <source>
        <dbReference type="ARBA" id="ARBA00022598"/>
    </source>
</evidence>
<dbReference type="RefSeq" id="WP_114130569.1">
    <property type="nucleotide sequence ID" value="NZ_CP068435.1"/>
</dbReference>
<dbReference type="PANTHER" id="PTHR43201">
    <property type="entry name" value="ACYL-COA SYNTHETASE"/>
    <property type="match status" value="1"/>
</dbReference>